<name>A0A858SYM5_9RHOB</name>
<dbReference type="EMBL" id="CP048788">
    <property type="protein sequence ID" value="QJF52972.1"/>
    <property type="molecule type" value="Genomic_DNA"/>
</dbReference>
<evidence type="ECO:0000313" key="3">
    <source>
        <dbReference type="Proteomes" id="UP000503308"/>
    </source>
</evidence>
<protein>
    <submittedName>
        <fullName evidence="2">Uncharacterized protein</fullName>
    </submittedName>
</protein>
<keyword evidence="3" id="KW-1185">Reference proteome</keyword>
<dbReference type="Proteomes" id="UP000503308">
    <property type="component" value="Chromosome"/>
</dbReference>
<dbReference type="KEGG" id="rpon:G3256_18215"/>
<organism evidence="2 3">
    <name type="scientific">Roseobacter ponti</name>
    <dbReference type="NCBI Taxonomy" id="1891787"/>
    <lineage>
        <taxon>Bacteria</taxon>
        <taxon>Pseudomonadati</taxon>
        <taxon>Pseudomonadota</taxon>
        <taxon>Alphaproteobacteria</taxon>
        <taxon>Rhodobacterales</taxon>
        <taxon>Roseobacteraceae</taxon>
        <taxon>Roseobacter</taxon>
    </lineage>
</organism>
<sequence>MTQNAGETIISLRNHGDGFDVSSTFDIIPRTRLVGISSTQTDLSLILSCDCDVRGYREQAGYLIFDIYDGPEVATGIAGRDKTRETVSVSSPRSVSQFGFGELLWAETFSQPGPGSDDAQPITEPGAIELSPPALSAPEQIALNQTRETLLRGISDAIARKILDARSPESPVTDILADDTSEPDIFDSSEERDPPKVTRLGNLRVTSSNDQPNAGLGPEQFLSDMQCPEPDKTDLNAWGTPGDLFVQLSTVRVGLYQDNGRLDLTQALILARLYAYMGFGAEAKSILRLAPELENSHPELYDIADILDFGHARNPRVLHLFAGCGPSTALWSALSAEYPTGTQNIVPDRILEALFDLPDHLKPLIAPEISERLLSIDEEQAAATALRHMEQLNHGPDNLAPLVSAKVAASMGGSDEAEDLLRQAVADNNAQSPQAVSDLVNKLISDDQPVPDELAGLLEAYVFETRGLDISASVEASHALRLAHSGQFGEAFQIVKTSSALTAYPERQNLTDQMFTELAEKGNELTFLEYFFSDYPDDGDNVRLSTQLSVGRRLLEAGFPSITMQVITGNPDSLRTTGQRLLYAEALLDTGEPAKALSLLKEMTENEALALTARAQIALEQFGGAAKTYVELGDQGSASQAAFMSPDWRELTDEETPLFGPVAQASGEDVAPVETRPEMLREISGAIDSSENARATLNALLSDLNISE</sequence>
<dbReference type="RefSeq" id="WP_169642189.1">
    <property type="nucleotide sequence ID" value="NZ_CP048788.1"/>
</dbReference>
<accession>A0A858SYM5</accession>
<gene>
    <name evidence="2" type="ORF">G3256_18215</name>
</gene>
<feature type="region of interest" description="Disordered" evidence="1">
    <location>
        <begin position="169"/>
        <end position="219"/>
    </location>
</feature>
<reference evidence="2 3" key="1">
    <citation type="submission" date="2020-02" db="EMBL/GenBank/DDBJ databases">
        <title>Genome sequence of Roseobacter ponti.</title>
        <authorList>
            <person name="Hollensteiner J."/>
            <person name="Schneider D."/>
            <person name="Poehlein A."/>
            <person name="Daniel R."/>
        </authorList>
    </citation>
    <scope>NUCLEOTIDE SEQUENCE [LARGE SCALE GENOMIC DNA]</scope>
    <source>
        <strain evidence="2 3">DSM 106830</strain>
    </source>
</reference>
<proteinExistence type="predicted"/>
<dbReference type="AlphaFoldDB" id="A0A858SYM5"/>
<evidence type="ECO:0000256" key="1">
    <source>
        <dbReference type="SAM" id="MobiDB-lite"/>
    </source>
</evidence>
<feature type="compositionally biased region" description="Acidic residues" evidence="1">
    <location>
        <begin position="176"/>
        <end position="188"/>
    </location>
</feature>
<evidence type="ECO:0000313" key="2">
    <source>
        <dbReference type="EMBL" id="QJF52972.1"/>
    </source>
</evidence>